<accession>A0A2U1M7S2</accession>
<dbReference type="SUPFAM" id="SSF54495">
    <property type="entry name" value="UBC-like"/>
    <property type="match status" value="1"/>
</dbReference>
<protein>
    <submittedName>
        <fullName evidence="4">Ubiquitin-conjugating enzyme/RWD-like protein</fullName>
    </submittedName>
</protein>
<dbReference type="STRING" id="35608.A0A2U1M7S2"/>
<name>A0A2U1M7S2_ARTAN</name>
<dbReference type="AlphaFoldDB" id="A0A2U1M7S2"/>
<organism evidence="4 5">
    <name type="scientific">Artemisia annua</name>
    <name type="common">Sweet wormwood</name>
    <dbReference type="NCBI Taxonomy" id="35608"/>
    <lineage>
        <taxon>Eukaryota</taxon>
        <taxon>Viridiplantae</taxon>
        <taxon>Streptophyta</taxon>
        <taxon>Embryophyta</taxon>
        <taxon>Tracheophyta</taxon>
        <taxon>Spermatophyta</taxon>
        <taxon>Magnoliopsida</taxon>
        <taxon>eudicotyledons</taxon>
        <taxon>Gunneridae</taxon>
        <taxon>Pentapetalae</taxon>
        <taxon>asterids</taxon>
        <taxon>campanulids</taxon>
        <taxon>Asterales</taxon>
        <taxon>Asteraceae</taxon>
        <taxon>Asteroideae</taxon>
        <taxon>Anthemideae</taxon>
        <taxon>Artemisiinae</taxon>
        <taxon>Artemisia</taxon>
    </lineage>
</organism>
<comment type="caution">
    <text evidence="4">The sequence shown here is derived from an EMBL/GenBank/DDBJ whole genome shotgun (WGS) entry which is preliminary data.</text>
</comment>
<dbReference type="Proteomes" id="UP000245207">
    <property type="component" value="Unassembled WGS sequence"/>
</dbReference>
<dbReference type="PANTHER" id="PTHR46116:SF41">
    <property type="entry name" value="UBIQUITIN-CONJUGATING ENZYME E2 25-RELATED"/>
    <property type="match status" value="1"/>
</dbReference>
<reference evidence="4 5" key="1">
    <citation type="journal article" date="2018" name="Mol. Plant">
        <title>The genome of Artemisia annua provides insight into the evolution of Asteraceae family and artemisinin biosynthesis.</title>
        <authorList>
            <person name="Shen Q."/>
            <person name="Zhang L."/>
            <person name="Liao Z."/>
            <person name="Wang S."/>
            <person name="Yan T."/>
            <person name="Shi P."/>
            <person name="Liu M."/>
            <person name="Fu X."/>
            <person name="Pan Q."/>
            <person name="Wang Y."/>
            <person name="Lv Z."/>
            <person name="Lu X."/>
            <person name="Zhang F."/>
            <person name="Jiang W."/>
            <person name="Ma Y."/>
            <person name="Chen M."/>
            <person name="Hao X."/>
            <person name="Li L."/>
            <person name="Tang Y."/>
            <person name="Lv G."/>
            <person name="Zhou Y."/>
            <person name="Sun X."/>
            <person name="Brodelius P.E."/>
            <person name="Rose J.K.C."/>
            <person name="Tang K."/>
        </authorList>
    </citation>
    <scope>NUCLEOTIDE SEQUENCE [LARGE SCALE GENOMIC DNA]</scope>
    <source>
        <strain evidence="5">cv. Huhao1</strain>
        <tissue evidence="4">Leaf</tissue>
    </source>
</reference>
<dbReference type="PROSITE" id="PS50127">
    <property type="entry name" value="UBC_2"/>
    <property type="match status" value="1"/>
</dbReference>
<dbReference type="Pfam" id="PF00179">
    <property type="entry name" value="UQ_con"/>
    <property type="match status" value="1"/>
</dbReference>
<evidence type="ECO:0000259" key="3">
    <source>
        <dbReference type="PROSITE" id="PS50127"/>
    </source>
</evidence>
<keyword evidence="1" id="KW-0808">Transferase</keyword>
<dbReference type="SMART" id="SM00212">
    <property type="entry name" value="UBCc"/>
    <property type="match status" value="1"/>
</dbReference>
<evidence type="ECO:0000313" key="5">
    <source>
        <dbReference type="Proteomes" id="UP000245207"/>
    </source>
</evidence>
<feature type="domain" description="UBC core" evidence="3">
    <location>
        <begin position="241"/>
        <end position="400"/>
    </location>
</feature>
<dbReference type="PANTHER" id="PTHR46116">
    <property type="entry name" value="(E3-INDEPENDENT) E2 UBIQUITIN-CONJUGATING ENZYME"/>
    <property type="match status" value="1"/>
</dbReference>
<keyword evidence="2" id="KW-0833">Ubl conjugation pathway</keyword>
<evidence type="ECO:0000313" key="4">
    <source>
        <dbReference type="EMBL" id="PWA57290.1"/>
    </source>
</evidence>
<keyword evidence="5" id="KW-1185">Reference proteome</keyword>
<dbReference type="Gene3D" id="3.10.110.10">
    <property type="entry name" value="Ubiquitin Conjugating Enzyme"/>
    <property type="match status" value="1"/>
</dbReference>
<gene>
    <name evidence="4" type="ORF">CTI12_AA410720</name>
</gene>
<evidence type="ECO:0000256" key="2">
    <source>
        <dbReference type="ARBA" id="ARBA00022786"/>
    </source>
</evidence>
<dbReference type="InterPro" id="IPR016135">
    <property type="entry name" value="UBQ-conjugating_enzyme/RWD"/>
</dbReference>
<dbReference type="GO" id="GO:0061631">
    <property type="term" value="F:ubiquitin conjugating enzyme activity"/>
    <property type="evidence" value="ECO:0007669"/>
    <property type="project" value="TreeGrafter"/>
</dbReference>
<dbReference type="EMBL" id="PKPP01006215">
    <property type="protein sequence ID" value="PWA57290.1"/>
    <property type="molecule type" value="Genomic_DNA"/>
</dbReference>
<evidence type="ECO:0000256" key="1">
    <source>
        <dbReference type="ARBA" id="ARBA00022679"/>
    </source>
</evidence>
<sequence>MSCKSYKEGLQAGCMVSNKKQTCSTKFKKDVSACIKFLAKAFNKIGAKEVESFLHLIEMDAPQPPAYAPASTPDVAGLDMNVEVKQKRKAVFVEGVKDAEKKKTKDIGRTFYPCTFKAPSDFTLAKVLVEEGEEVERGQPLYIMGQRKPYVWNPSISSRIPTLSELTIKKTLRRNWKSRAGIFSMEDVFVDQNHNHQMEGLDNEEDVLKLYQNFNKFDTVVDHTDHFFSAESSSMKKQPEEWVDKIREEWRILAEYLPETIFVRIYEDRMDLLRAVIVGPRETPYHNGLFFFDVCFPSDYPDSPPLVHYRSGGLGINPNLYKCGKVSLSLPKTSCGQETMWVLGSSTMLQLLISIQDRILNANPLFNDMTYSVLSGSVYGKESSVLYNQNTFIKTLKTMVYTMKSLPRNFEVFVVGHFRNLFGDILAACDKEAKETGSLTFKNDLNACIKQLAAAFSIIGPKGTQKLSSS</sequence>
<dbReference type="OrthoDB" id="512699at2759"/>
<proteinExistence type="predicted"/>
<dbReference type="InterPro" id="IPR000608">
    <property type="entry name" value="UBC"/>
</dbReference>